<evidence type="ECO:0000256" key="1">
    <source>
        <dbReference type="SAM" id="SignalP"/>
    </source>
</evidence>
<organism evidence="2 3">
    <name type="scientific">Coprinopsis marcescibilis</name>
    <name type="common">Agaric fungus</name>
    <name type="synonym">Psathyrella marcescibilis</name>
    <dbReference type="NCBI Taxonomy" id="230819"/>
    <lineage>
        <taxon>Eukaryota</taxon>
        <taxon>Fungi</taxon>
        <taxon>Dikarya</taxon>
        <taxon>Basidiomycota</taxon>
        <taxon>Agaricomycotina</taxon>
        <taxon>Agaricomycetes</taxon>
        <taxon>Agaricomycetidae</taxon>
        <taxon>Agaricales</taxon>
        <taxon>Agaricineae</taxon>
        <taxon>Psathyrellaceae</taxon>
        <taxon>Coprinopsis</taxon>
    </lineage>
</organism>
<feature type="chain" id="PRO_5022819989" evidence="1">
    <location>
        <begin position="17"/>
        <end position="130"/>
    </location>
</feature>
<name>A0A5C3L1V0_COPMA</name>
<evidence type="ECO:0000313" key="3">
    <source>
        <dbReference type="Proteomes" id="UP000307440"/>
    </source>
</evidence>
<dbReference type="EMBL" id="ML210177">
    <property type="protein sequence ID" value="TFK26186.1"/>
    <property type="molecule type" value="Genomic_DNA"/>
</dbReference>
<evidence type="ECO:0000313" key="2">
    <source>
        <dbReference type="EMBL" id="TFK26186.1"/>
    </source>
</evidence>
<accession>A0A5C3L1V0</accession>
<keyword evidence="3" id="KW-1185">Reference proteome</keyword>
<protein>
    <submittedName>
        <fullName evidence="2">Uncharacterized protein</fullName>
    </submittedName>
</protein>
<sequence length="130" mass="14453">MACFLFCLAAIPTAKAQSPSARPACYICPDADLAGFDLTLANYDTSTIYMSCEFTAPWHCTYDPSTGDLKDDFDTGLCPAKAIWSCGDGRRRAVRNVIPRAFNRPSTQMTREEESEVVQFRGKVGKRRLK</sequence>
<reference evidence="2 3" key="1">
    <citation type="journal article" date="2019" name="Nat. Ecol. Evol.">
        <title>Megaphylogeny resolves global patterns of mushroom evolution.</title>
        <authorList>
            <person name="Varga T."/>
            <person name="Krizsan K."/>
            <person name="Foldi C."/>
            <person name="Dima B."/>
            <person name="Sanchez-Garcia M."/>
            <person name="Sanchez-Ramirez S."/>
            <person name="Szollosi G.J."/>
            <person name="Szarkandi J.G."/>
            <person name="Papp V."/>
            <person name="Albert L."/>
            <person name="Andreopoulos W."/>
            <person name="Angelini C."/>
            <person name="Antonin V."/>
            <person name="Barry K.W."/>
            <person name="Bougher N.L."/>
            <person name="Buchanan P."/>
            <person name="Buyck B."/>
            <person name="Bense V."/>
            <person name="Catcheside P."/>
            <person name="Chovatia M."/>
            <person name="Cooper J."/>
            <person name="Damon W."/>
            <person name="Desjardin D."/>
            <person name="Finy P."/>
            <person name="Geml J."/>
            <person name="Haridas S."/>
            <person name="Hughes K."/>
            <person name="Justo A."/>
            <person name="Karasinski D."/>
            <person name="Kautmanova I."/>
            <person name="Kiss B."/>
            <person name="Kocsube S."/>
            <person name="Kotiranta H."/>
            <person name="LaButti K.M."/>
            <person name="Lechner B.E."/>
            <person name="Liimatainen K."/>
            <person name="Lipzen A."/>
            <person name="Lukacs Z."/>
            <person name="Mihaltcheva S."/>
            <person name="Morgado L.N."/>
            <person name="Niskanen T."/>
            <person name="Noordeloos M.E."/>
            <person name="Ohm R.A."/>
            <person name="Ortiz-Santana B."/>
            <person name="Ovrebo C."/>
            <person name="Racz N."/>
            <person name="Riley R."/>
            <person name="Savchenko A."/>
            <person name="Shiryaev A."/>
            <person name="Soop K."/>
            <person name="Spirin V."/>
            <person name="Szebenyi C."/>
            <person name="Tomsovsky M."/>
            <person name="Tulloss R.E."/>
            <person name="Uehling J."/>
            <person name="Grigoriev I.V."/>
            <person name="Vagvolgyi C."/>
            <person name="Papp T."/>
            <person name="Martin F.M."/>
            <person name="Miettinen O."/>
            <person name="Hibbett D.S."/>
            <person name="Nagy L.G."/>
        </authorList>
    </citation>
    <scope>NUCLEOTIDE SEQUENCE [LARGE SCALE GENOMIC DNA]</scope>
    <source>
        <strain evidence="2 3">CBS 121175</strain>
    </source>
</reference>
<gene>
    <name evidence="2" type="ORF">FA15DRAFT_703005</name>
</gene>
<feature type="signal peptide" evidence="1">
    <location>
        <begin position="1"/>
        <end position="16"/>
    </location>
</feature>
<proteinExistence type="predicted"/>
<keyword evidence="1" id="KW-0732">Signal</keyword>
<dbReference type="AlphaFoldDB" id="A0A5C3L1V0"/>
<dbReference type="Proteomes" id="UP000307440">
    <property type="component" value="Unassembled WGS sequence"/>
</dbReference>